<dbReference type="OrthoDB" id="9780217at2"/>
<evidence type="ECO:0000313" key="8">
    <source>
        <dbReference type="EMBL" id="KTD59133.1"/>
    </source>
</evidence>
<organism evidence="8 9">
    <name type="scientific">Legionella sainthelensi</name>
    <dbReference type="NCBI Taxonomy" id="28087"/>
    <lineage>
        <taxon>Bacteria</taxon>
        <taxon>Pseudomonadati</taxon>
        <taxon>Pseudomonadota</taxon>
        <taxon>Gammaproteobacteria</taxon>
        <taxon>Legionellales</taxon>
        <taxon>Legionellaceae</taxon>
        <taxon>Legionella</taxon>
    </lineage>
</organism>
<accession>A0A0W0YQI7</accession>
<dbReference type="EMBL" id="LNYV01000007">
    <property type="protein sequence ID" value="KTD59133.1"/>
    <property type="molecule type" value="Genomic_DNA"/>
</dbReference>
<dbReference type="InterPro" id="IPR029055">
    <property type="entry name" value="Ntn_hydrolases_N"/>
</dbReference>
<dbReference type="SUPFAM" id="SSF56235">
    <property type="entry name" value="N-terminal nucleophile aminohydrolases (Ntn hydrolases)"/>
    <property type="match status" value="1"/>
</dbReference>
<evidence type="ECO:0000256" key="5">
    <source>
        <dbReference type="PIRSR" id="PIRSR600246-1"/>
    </source>
</evidence>
<dbReference type="PANTHER" id="PTHR10188">
    <property type="entry name" value="L-ASPARAGINASE"/>
    <property type="match status" value="1"/>
</dbReference>
<dbReference type="GO" id="GO:0006508">
    <property type="term" value="P:proteolysis"/>
    <property type="evidence" value="ECO:0007669"/>
    <property type="project" value="UniProtKB-KW"/>
</dbReference>
<feature type="site" description="Cleavage; by autolysis" evidence="7">
    <location>
        <begin position="170"/>
        <end position="171"/>
    </location>
</feature>
<keyword evidence="3" id="KW-0068">Autocatalytic cleavage</keyword>
<dbReference type="Proteomes" id="UP000054621">
    <property type="component" value="Unassembled WGS sequence"/>
</dbReference>
<dbReference type="Gene3D" id="3.60.20.30">
    <property type="entry name" value="(Glycosyl)asparaginase"/>
    <property type="match status" value="1"/>
</dbReference>
<dbReference type="CDD" id="cd04701">
    <property type="entry name" value="Asparaginase_2"/>
    <property type="match status" value="1"/>
</dbReference>
<keyword evidence="2 8" id="KW-0378">Hydrolase</keyword>
<evidence type="ECO:0000256" key="1">
    <source>
        <dbReference type="ARBA" id="ARBA00022670"/>
    </source>
</evidence>
<evidence type="ECO:0000256" key="3">
    <source>
        <dbReference type="ARBA" id="ARBA00022813"/>
    </source>
</evidence>
<comment type="caution">
    <text evidence="8">The sequence shown here is derived from an EMBL/GenBank/DDBJ whole genome shotgun (WGS) entry which is preliminary data.</text>
</comment>
<evidence type="ECO:0000313" key="9">
    <source>
        <dbReference type="Proteomes" id="UP000054621"/>
    </source>
</evidence>
<gene>
    <name evidence="8" type="primary">iaaA</name>
    <name evidence="8" type="ORF">Lsai_0653</name>
</gene>
<evidence type="ECO:0000256" key="7">
    <source>
        <dbReference type="PIRSR" id="PIRSR600246-3"/>
    </source>
</evidence>
<dbReference type="Pfam" id="PF01112">
    <property type="entry name" value="Asparaginase_2"/>
    <property type="match status" value="1"/>
</dbReference>
<feature type="binding site" evidence="6">
    <location>
        <begin position="199"/>
        <end position="202"/>
    </location>
    <ligand>
        <name>substrate</name>
    </ligand>
</feature>
<dbReference type="PANTHER" id="PTHR10188:SF6">
    <property type="entry name" value="N(4)-(BETA-N-ACETYLGLUCOSAMINYL)-L-ASPARAGINASE"/>
    <property type="match status" value="1"/>
</dbReference>
<evidence type="ECO:0000256" key="4">
    <source>
        <dbReference type="ARBA" id="ARBA00069124"/>
    </source>
</evidence>
<keyword evidence="1" id="KW-0645">Protease</keyword>
<dbReference type="RefSeq" id="WP_027272387.1">
    <property type="nucleotide sequence ID" value="NZ_CAAAJE010000046.1"/>
</dbReference>
<dbReference type="eggNOG" id="COG1446">
    <property type="taxonomic scope" value="Bacteria"/>
</dbReference>
<sequence length="303" mass="33011">MNKIAIAVHGGASENYPFLQKYQKDVERGLIESVEKGYAVLHQGGMALDAVEEAVKVLENNSLFNAGKGSALNCQGDVEMDASIMSGARLQAGAVSMVRTVKNPIHLARLVMEHTNHVFLSGYGALEIAKKYNLELENESYFITPHQYEMFQRLNELETREVIHNKKMTGTVGAVALDLHGNLAAGTSTGGTSNCLPGRIGDSCVIGAGCYANNNTCAVSGTGEGEYLIRNVVGHTISMMVEFNMPLQQACDYVIHERNKELNGEMGVIALNRSGNFGISFNTEIMKRAWKSSEQTIQVKIFD</sequence>
<dbReference type="FunFam" id="3.60.20.30:FF:000001">
    <property type="entry name" value="Isoaspartyl peptidase/L-asparaginase"/>
    <property type="match status" value="1"/>
</dbReference>
<dbReference type="GO" id="GO:0008233">
    <property type="term" value="F:peptidase activity"/>
    <property type="evidence" value="ECO:0007669"/>
    <property type="project" value="UniProtKB-KW"/>
</dbReference>
<evidence type="ECO:0000256" key="2">
    <source>
        <dbReference type="ARBA" id="ARBA00022801"/>
    </source>
</evidence>
<feature type="binding site" evidence="6">
    <location>
        <begin position="222"/>
        <end position="225"/>
    </location>
    <ligand>
        <name>substrate</name>
    </ligand>
</feature>
<feature type="active site" description="Nucleophile" evidence="5">
    <location>
        <position position="171"/>
    </location>
</feature>
<dbReference type="PATRIC" id="fig|28087.4.peg.699"/>
<name>A0A0W0YQI7_9GAMM</name>
<dbReference type="AlphaFoldDB" id="A0A0W0YQI7"/>
<dbReference type="InterPro" id="IPR000246">
    <property type="entry name" value="Peptidase_T2"/>
</dbReference>
<dbReference type="STRING" id="28087.Lsai_0653"/>
<proteinExistence type="predicted"/>
<reference evidence="8 9" key="1">
    <citation type="submission" date="2015-11" db="EMBL/GenBank/DDBJ databases">
        <title>Genomic analysis of 38 Legionella species identifies large and diverse effector repertoires.</title>
        <authorList>
            <person name="Burstein D."/>
            <person name="Amaro F."/>
            <person name="Zusman T."/>
            <person name="Lifshitz Z."/>
            <person name="Cohen O."/>
            <person name="Gilbert J.A."/>
            <person name="Pupko T."/>
            <person name="Shuman H.A."/>
            <person name="Segal G."/>
        </authorList>
    </citation>
    <scope>NUCLEOTIDE SEQUENCE [LARGE SCALE GENOMIC DNA]</scope>
    <source>
        <strain evidence="8 9">Mt.St.Helens-4</strain>
    </source>
</reference>
<evidence type="ECO:0000256" key="6">
    <source>
        <dbReference type="PIRSR" id="PIRSR600246-2"/>
    </source>
</evidence>
<dbReference type="GO" id="GO:0016811">
    <property type="term" value="F:hydrolase activity, acting on carbon-nitrogen (but not peptide) bonds, in linear amides"/>
    <property type="evidence" value="ECO:0007669"/>
    <property type="project" value="UniProtKB-ARBA"/>
</dbReference>
<protein>
    <recommendedName>
        <fullName evidence="4">Isoaspartyl peptidase</fullName>
    </recommendedName>
</protein>